<keyword evidence="2" id="KW-1185">Reference proteome</keyword>
<accession>A0ABX1W1F1</accession>
<reference evidence="1 2" key="1">
    <citation type="submission" date="2020-05" db="EMBL/GenBank/DDBJ databases">
        <authorList>
            <person name="Khan S.A."/>
            <person name="Jeon C.O."/>
            <person name="Chun B.H."/>
        </authorList>
    </citation>
    <scope>NUCLEOTIDE SEQUENCE [LARGE SCALE GENOMIC DNA]</scope>
    <source>
        <strain evidence="1 2">S1162</strain>
    </source>
</reference>
<sequence>MPGEVGPCYMVSVDGLFKGYLKREKLGTFEQMMNSNFTEEDILIINNELRKQAKSLFS</sequence>
<evidence type="ECO:0000313" key="2">
    <source>
        <dbReference type="Proteomes" id="UP000566071"/>
    </source>
</evidence>
<comment type="caution">
    <text evidence="1">The sequence shown here is derived from an EMBL/GenBank/DDBJ whole genome shotgun (WGS) entry which is preliminary data.</text>
</comment>
<dbReference type="EMBL" id="JABFCR010000017">
    <property type="protein sequence ID" value="NNU33689.1"/>
    <property type="molecule type" value="Genomic_DNA"/>
</dbReference>
<protein>
    <submittedName>
        <fullName evidence="1">Uncharacterized protein</fullName>
    </submittedName>
</protein>
<name>A0ABX1W1F1_9SPHI</name>
<proteinExistence type="predicted"/>
<organism evidence="1 2">
    <name type="scientific">Mucilaginibacter humi</name>
    <dbReference type="NCBI Taxonomy" id="2732510"/>
    <lineage>
        <taxon>Bacteria</taxon>
        <taxon>Pseudomonadati</taxon>
        <taxon>Bacteroidota</taxon>
        <taxon>Sphingobacteriia</taxon>
        <taxon>Sphingobacteriales</taxon>
        <taxon>Sphingobacteriaceae</taxon>
        <taxon>Mucilaginibacter</taxon>
    </lineage>
</organism>
<dbReference type="Proteomes" id="UP000566071">
    <property type="component" value="Unassembled WGS sequence"/>
</dbReference>
<gene>
    <name evidence="1" type="ORF">HK413_05185</name>
</gene>
<evidence type="ECO:0000313" key="1">
    <source>
        <dbReference type="EMBL" id="NNU33689.1"/>
    </source>
</evidence>